<dbReference type="Gene3D" id="1.10.260.40">
    <property type="entry name" value="lambda repressor-like DNA-binding domains"/>
    <property type="match status" value="1"/>
</dbReference>
<feature type="domain" description="HTH cro/C1-type" evidence="1">
    <location>
        <begin position="7"/>
        <end position="61"/>
    </location>
</feature>
<dbReference type="CDD" id="cd00093">
    <property type="entry name" value="HTH_XRE"/>
    <property type="match status" value="1"/>
</dbReference>
<dbReference type="RefSeq" id="WP_187536290.1">
    <property type="nucleotide sequence ID" value="NZ_JACRTL010000002.1"/>
</dbReference>
<gene>
    <name evidence="2" type="ORF">H8702_04265</name>
</gene>
<evidence type="ECO:0000313" key="3">
    <source>
        <dbReference type="Proteomes" id="UP000632659"/>
    </source>
</evidence>
<accession>A0A8J6NZW2</accession>
<dbReference type="EMBL" id="JACRTL010000002">
    <property type="protein sequence ID" value="MBC8610341.1"/>
    <property type="molecule type" value="Genomic_DNA"/>
</dbReference>
<dbReference type="Pfam" id="PF12844">
    <property type="entry name" value="HTH_19"/>
    <property type="match status" value="1"/>
</dbReference>
<name>A0A8J6NZW2_9FIRM</name>
<evidence type="ECO:0000313" key="2">
    <source>
        <dbReference type="EMBL" id="MBC8610341.1"/>
    </source>
</evidence>
<evidence type="ECO:0000259" key="1">
    <source>
        <dbReference type="PROSITE" id="PS50943"/>
    </source>
</evidence>
<dbReference type="SUPFAM" id="SSF47413">
    <property type="entry name" value="lambda repressor-like DNA-binding domains"/>
    <property type="match status" value="1"/>
</dbReference>
<comment type="caution">
    <text evidence="2">The sequence shown here is derived from an EMBL/GenBank/DDBJ whole genome shotgun (WGS) entry which is preliminary data.</text>
</comment>
<dbReference type="GO" id="GO:0003677">
    <property type="term" value="F:DNA binding"/>
    <property type="evidence" value="ECO:0007669"/>
    <property type="project" value="InterPro"/>
</dbReference>
<sequence>MSFAEKIIALLNEKNIAQSKMLSDLNLGKNQLAYWKKNGNIPKWDTVENIAKYLGVSADYLLRNEQKKSTPTDSADAEADRLFEQVKQLPLEKQQQAFDYLRFLLGQQDNH</sequence>
<organism evidence="2 3">
    <name type="scientific">Massiliimalia timonensis</name>
    <dbReference type="NCBI Taxonomy" id="1987501"/>
    <lineage>
        <taxon>Bacteria</taxon>
        <taxon>Bacillati</taxon>
        <taxon>Bacillota</taxon>
        <taxon>Clostridia</taxon>
        <taxon>Eubacteriales</taxon>
        <taxon>Oscillospiraceae</taxon>
        <taxon>Massiliimalia</taxon>
    </lineage>
</organism>
<proteinExistence type="predicted"/>
<dbReference type="InterPro" id="IPR001387">
    <property type="entry name" value="Cro/C1-type_HTH"/>
</dbReference>
<protein>
    <recommendedName>
        <fullName evidence="1">HTH cro/C1-type domain-containing protein</fullName>
    </recommendedName>
</protein>
<dbReference type="Proteomes" id="UP000632659">
    <property type="component" value="Unassembled WGS sequence"/>
</dbReference>
<dbReference type="PROSITE" id="PS50943">
    <property type="entry name" value="HTH_CROC1"/>
    <property type="match status" value="1"/>
</dbReference>
<dbReference type="InterPro" id="IPR010982">
    <property type="entry name" value="Lambda_DNA-bd_dom_sf"/>
</dbReference>
<keyword evidence="3" id="KW-1185">Reference proteome</keyword>
<dbReference type="AlphaFoldDB" id="A0A8J6NZW2"/>
<reference evidence="2" key="1">
    <citation type="submission" date="2020-08" db="EMBL/GenBank/DDBJ databases">
        <title>Genome public.</title>
        <authorList>
            <person name="Liu C."/>
            <person name="Sun Q."/>
        </authorList>
    </citation>
    <scope>NUCLEOTIDE SEQUENCE</scope>
    <source>
        <strain evidence="2">NSJ-15</strain>
    </source>
</reference>